<proteinExistence type="predicted"/>
<dbReference type="InterPro" id="IPR035979">
    <property type="entry name" value="RBD_domain_sf"/>
</dbReference>
<feature type="region of interest" description="Disordered" evidence="1">
    <location>
        <begin position="249"/>
        <end position="301"/>
    </location>
</feature>
<dbReference type="CDD" id="cd00590">
    <property type="entry name" value="RRM_SF"/>
    <property type="match status" value="1"/>
</dbReference>
<dbReference type="EMBL" id="OB660795">
    <property type="protein sequence ID" value="CAD7226291.1"/>
    <property type="molecule type" value="Genomic_DNA"/>
</dbReference>
<name>A0A7R8WBI5_9CRUS</name>
<dbReference type="PROSITE" id="PS50102">
    <property type="entry name" value="RRM"/>
    <property type="match status" value="1"/>
</dbReference>
<dbReference type="SUPFAM" id="SSF54928">
    <property type="entry name" value="RNA-binding domain, RBD"/>
    <property type="match status" value="1"/>
</dbReference>
<organism evidence="2">
    <name type="scientific">Cyprideis torosa</name>
    <dbReference type="NCBI Taxonomy" id="163714"/>
    <lineage>
        <taxon>Eukaryota</taxon>
        <taxon>Metazoa</taxon>
        <taxon>Ecdysozoa</taxon>
        <taxon>Arthropoda</taxon>
        <taxon>Crustacea</taxon>
        <taxon>Oligostraca</taxon>
        <taxon>Ostracoda</taxon>
        <taxon>Podocopa</taxon>
        <taxon>Podocopida</taxon>
        <taxon>Cytherocopina</taxon>
        <taxon>Cytheroidea</taxon>
        <taxon>Cytherideidae</taxon>
        <taxon>Cyprideis</taxon>
    </lineage>
</organism>
<evidence type="ECO:0000256" key="1">
    <source>
        <dbReference type="SAM" id="MobiDB-lite"/>
    </source>
</evidence>
<protein>
    <submittedName>
        <fullName evidence="2">Uncharacterized protein</fullName>
    </submittedName>
</protein>
<accession>A0A7R8WBI5</accession>
<dbReference type="Gene3D" id="3.30.70.330">
    <property type="match status" value="1"/>
</dbReference>
<dbReference type="Pfam" id="PF00076">
    <property type="entry name" value="RRM_1"/>
    <property type="match status" value="1"/>
</dbReference>
<reference evidence="2" key="1">
    <citation type="submission" date="2020-11" db="EMBL/GenBank/DDBJ databases">
        <authorList>
            <person name="Tran Van P."/>
        </authorList>
    </citation>
    <scope>NUCLEOTIDE SEQUENCE</scope>
</reference>
<dbReference type="AlphaFoldDB" id="A0A7R8WBI5"/>
<evidence type="ECO:0000313" key="2">
    <source>
        <dbReference type="EMBL" id="CAD7226291.1"/>
    </source>
</evidence>
<sequence length="487" mass="52303">MDNSLLDLDSDWDESSGGLLTTDCEVLLKDALRGFTKSSPPSVSEVESTFWKDRPSSVAQLEMSLPSSADGENVDHHGQTDESTEETNESLLAEFEECFARVCQRDLAKSGFGNEEVSPRVSSSPATVPRSRVTVLKPSLRRPQPREREGPLNKKNSAVNITSIAQQGLTNTTVFSACKLLKPKALNPLGKSGPGAITLKMSKVKTFSLKQSSVLLQTEVDEMGLIQSVTAVALEAGGQSAAVTRSLPQMRAAAVDPRSSPMRQIPESFGRGSLESHSSSASSAAPSPLPDTSPSNGLSTSLEHFPEIQGKVLDAGSRSPSPLFAPNPIPVPQQQAPSINQSLNSPRTVLVSNIARTAKKEDIVRRFAVFGAIQDARIYQNLVDGSPFALVTFYSSYSASKASDAHSRLPRNKPNQPILLTGPSYPRKIVGIQGRKLKTSSPIRPLRVPLIKTAVQTTSVKRDEGFTALVKELLAQGGQDALKLIRN</sequence>
<feature type="compositionally biased region" description="Low complexity" evidence="1">
    <location>
        <begin position="273"/>
        <end position="295"/>
    </location>
</feature>
<dbReference type="GO" id="GO:0003723">
    <property type="term" value="F:RNA binding"/>
    <property type="evidence" value="ECO:0007669"/>
    <property type="project" value="UniProtKB-UniRule"/>
</dbReference>
<feature type="region of interest" description="Disordered" evidence="1">
    <location>
        <begin position="57"/>
        <end position="89"/>
    </location>
</feature>
<gene>
    <name evidence="2" type="ORF">CTOB1V02_LOCUS4213</name>
</gene>
<dbReference type="InterPro" id="IPR012677">
    <property type="entry name" value="Nucleotide-bd_a/b_plait_sf"/>
</dbReference>
<dbReference type="InterPro" id="IPR000504">
    <property type="entry name" value="RRM_dom"/>
</dbReference>